<feature type="region of interest" description="Disordered" evidence="1">
    <location>
        <begin position="78"/>
        <end position="112"/>
    </location>
</feature>
<sequence>MPNVPSTPPNAGGLEPQLAIRRIASLDNQPNPVAGPDSSVRPKEATPSELKAMAREALYSMLAIKNLKFKFEPVDSAAVPEWGDPTVKTTPLPSCSAHVEGASPEESASSAE</sequence>
<proteinExistence type="predicted"/>
<keyword evidence="3" id="KW-1185">Reference proteome</keyword>
<accession>A0A0K6G7N2</accession>
<organism evidence="2 3">
    <name type="scientific">Rhizoctonia solani</name>
    <dbReference type="NCBI Taxonomy" id="456999"/>
    <lineage>
        <taxon>Eukaryota</taxon>
        <taxon>Fungi</taxon>
        <taxon>Dikarya</taxon>
        <taxon>Basidiomycota</taxon>
        <taxon>Agaricomycotina</taxon>
        <taxon>Agaricomycetes</taxon>
        <taxon>Cantharellales</taxon>
        <taxon>Ceratobasidiaceae</taxon>
        <taxon>Rhizoctonia</taxon>
    </lineage>
</organism>
<protein>
    <submittedName>
        <fullName evidence="2">Uncharacterized protein</fullName>
    </submittedName>
</protein>
<dbReference type="Proteomes" id="UP000044841">
    <property type="component" value="Unassembled WGS sequence"/>
</dbReference>
<dbReference type="EMBL" id="CYGV01001438">
    <property type="protein sequence ID" value="CUA74379.1"/>
    <property type="molecule type" value="Genomic_DNA"/>
</dbReference>
<feature type="compositionally biased region" description="Low complexity" evidence="1">
    <location>
        <begin position="100"/>
        <end position="112"/>
    </location>
</feature>
<name>A0A0K6G7N2_9AGAM</name>
<dbReference type="AlphaFoldDB" id="A0A0K6G7N2"/>
<evidence type="ECO:0000313" key="3">
    <source>
        <dbReference type="Proteomes" id="UP000044841"/>
    </source>
</evidence>
<evidence type="ECO:0000256" key="1">
    <source>
        <dbReference type="SAM" id="MobiDB-lite"/>
    </source>
</evidence>
<feature type="region of interest" description="Disordered" evidence="1">
    <location>
        <begin position="25"/>
        <end position="48"/>
    </location>
</feature>
<gene>
    <name evidence="2" type="ORF">RSOLAG22IIIB_11173</name>
</gene>
<evidence type="ECO:0000313" key="2">
    <source>
        <dbReference type="EMBL" id="CUA74379.1"/>
    </source>
</evidence>
<reference evidence="2 3" key="1">
    <citation type="submission" date="2015-07" db="EMBL/GenBank/DDBJ databases">
        <authorList>
            <person name="Noorani M."/>
        </authorList>
    </citation>
    <scope>NUCLEOTIDE SEQUENCE [LARGE SCALE GENOMIC DNA]</scope>
    <source>
        <strain evidence="2">BBA 69670</strain>
    </source>
</reference>